<evidence type="ECO:0000313" key="3">
    <source>
        <dbReference type="EMBL" id="MDC5697808.1"/>
    </source>
</evidence>
<name>A0ABT5GHT3_9MICO</name>
<keyword evidence="4" id="KW-1185">Reference proteome</keyword>
<sequence>MGTEHFDEKAATWDDDPDKRKQAQEVAHAVLAAVPLAEQARVLEYGAGTALVTEELLAAGGHGLEVTLADNSPGMLAVLREKTTAGRFPSGTRVVSLDLETQPVPADRFDLIVSSMVLHHVRDLPTVLAAFAELLDDGGHLCIADLDHEDGSFHTHDFDGHHGFDRPELARALEAAQFAEVTVADCTQVTREGTTYPVFLATAVKRTH</sequence>
<protein>
    <submittedName>
        <fullName evidence="3">Methyltransferase domain-containing protein</fullName>
    </submittedName>
</protein>
<evidence type="ECO:0000256" key="2">
    <source>
        <dbReference type="SAM" id="MobiDB-lite"/>
    </source>
</evidence>
<gene>
    <name evidence="3" type="ORF">OO014_11105</name>
</gene>
<feature type="region of interest" description="Disordered" evidence="2">
    <location>
        <begin position="1"/>
        <end position="20"/>
    </location>
</feature>
<dbReference type="Pfam" id="PF13489">
    <property type="entry name" value="Methyltransf_23"/>
    <property type="match status" value="1"/>
</dbReference>
<dbReference type="CDD" id="cd02440">
    <property type="entry name" value="AdoMet_MTases"/>
    <property type="match status" value="1"/>
</dbReference>
<dbReference type="EMBL" id="JAPFQL010000043">
    <property type="protein sequence ID" value="MDC5697808.1"/>
    <property type="molecule type" value="Genomic_DNA"/>
</dbReference>
<dbReference type="RefSeq" id="WP_272462382.1">
    <property type="nucleotide sequence ID" value="NZ_JAPFQL010000043.1"/>
</dbReference>
<comment type="caution">
    <text evidence="3">The sequence shown here is derived from an EMBL/GenBank/DDBJ whole genome shotgun (WGS) entry which is preliminary data.</text>
</comment>
<keyword evidence="3" id="KW-0489">Methyltransferase</keyword>
<organism evidence="3 4">
    <name type="scientific">Intrasporangium calvum</name>
    <dbReference type="NCBI Taxonomy" id="53358"/>
    <lineage>
        <taxon>Bacteria</taxon>
        <taxon>Bacillati</taxon>
        <taxon>Actinomycetota</taxon>
        <taxon>Actinomycetes</taxon>
        <taxon>Micrococcales</taxon>
        <taxon>Intrasporangiaceae</taxon>
        <taxon>Intrasporangium</taxon>
    </lineage>
</organism>
<accession>A0ABT5GHT3</accession>
<dbReference type="Proteomes" id="UP001150259">
    <property type="component" value="Unassembled WGS sequence"/>
</dbReference>
<dbReference type="PANTHER" id="PTHR43861">
    <property type="entry name" value="TRANS-ACONITATE 2-METHYLTRANSFERASE-RELATED"/>
    <property type="match status" value="1"/>
</dbReference>
<proteinExistence type="predicted"/>
<dbReference type="GO" id="GO:0008168">
    <property type="term" value="F:methyltransferase activity"/>
    <property type="evidence" value="ECO:0007669"/>
    <property type="project" value="UniProtKB-KW"/>
</dbReference>
<dbReference type="GO" id="GO:0032259">
    <property type="term" value="P:methylation"/>
    <property type="evidence" value="ECO:0007669"/>
    <property type="project" value="UniProtKB-KW"/>
</dbReference>
<reference evidence="3 4" key="1">
    <citation type="submission" date="2022-11" db="EMBL/GenBank/DDBJ databases">
        <title>Anaerobic phenanthrene biodegradation by a DNRA strain PheN6.</title>
        <authorList>
            <person name="Zhang Z."/>
        </authorList>
    </citation>
    <scope>NUCLEOTIDE SEQUENCE [LARGE SCALE GENOMIC DNA]</scope>
    <source>
        <strain evidence="3 4">PheN6</strain>
    </source>
</reference>
<evidence type="ECO:0000313" key="4">
    <source>
        <dbReference type="Proteomes" id="UP001150259"/>
    </source>
</evidence>
<dbReference type="Gene3D" id="3.40.50.150">
    <property type="entry name" value="Vaccinia Virus protein VP39"/>
    <property type="match status" value="1"/>
</dbReference>
<keyword evidence="1" id="KW-0808">Transferase</keyword>
<dbReference type="PANTHER" id="PTHR43861:SF3">
    <property type="entry name" value="PUTATIVE (AFU_ORTHOLOGUE AFUA_2G14390)-RELATED"/>
    <property type="match status" value="1"/>
</dbReference>
<dbReference type="InterPro" id="IPR029063">
    <property type="entry name" value="SAM-dependent_MTases_sf"/>
</dbReference>
<evidence type="ECO:0000256" key="1">
    <source>
        <dbReference type="ARBA" id="ARBA00022679"/>
    </source>
</evidence>
<dbReference type="SUPFAM" id="SSF53335">
    <property type="entry name" value="S-adenosyl-L-methionine-dependent methyltransferases"/>
    <property type="match status" value="1"/>
</dbReference>